<evidence type="ECO:0000313" key="2">
    <source>
        <dbReference type="EMBL" id="MDX8483001.1"/>
    </source>
</evidence>
<evidence type="ECO:0000259" key="1">
    <source>
        <dbReference type="Pfam" id="PF12697"/>
    </source>
</evidence>
<dbReference type="RefSeq" id="WP_320291106.1">
    <property type="nucleotide sequence ID" value="NZ_JAVIIW010000064.1"/>
</dbReference>
<reference evidence="2 3" key="1">
    <citation type="submission" date="2023-08" db="EMBL/GenBank/DDBJ databases">
        <title>Implementing the SeqCode for naming new Mesorhizobium species isolated from Vachellia karroo root nodules.</title>
        <authorList>
            <person name="Van Lill M."/>
        </authorList>
    </citation>
    <scope>NUCLEOTIDE SEQUENCE [LARGE SCALE GENOMIC DNA]</scope>
    <source>
        <strain evidence="2 3">VK24D</strain>
    </source>
</reference>
<dbReference type="Proteomes" id="UP001287059">
    <property type="component" value="Unassembled WGS sequence"/>
</dbReference>
<protein>
    <submittedName>
        <fullName evidence="2">Alpha/beta fold hydrolase</fullName>
    </submittedName>
</protein>
<dbReference type="Pfam" id="PF12697">
    <property type="entry name" value="Abhydrolase_6"/>
    <property type="match status" value="1"/>
</dbReference>
<dbReference type="SUPFAM" id="SSF53474">
    <property type="entry name" value="alpha/beta-Hydrolases"/>
    <property type="match status" value="1"/>
</dbReference>
<organism evidence="2 3">
    <name type="scientific">Mesorhizobium album</name>
    <dbReference type="NCBI Taxonomy" id="3072314"/>
    <lineage>
        <taxon>Bacteria</taxon>
        <taxon>Pseudomonadati</taxon>
        <taxon>Pseudomonadota</taxon>
        <taxon>Alphaproteobacteria</taxon>
        <taxon>Hyphomicrobiales</taxon>
        <taxon>Phyllobacteriaceae</taxon>
        <taxon>Mesorhizobium</taxon>
    </lineage>
</organism>
<dbReference type="PRINTS" id="PR00111">
    <property type="entry name" value="ABHYDROLASE"/>
</dbReference>
<dbReference type="Gene3D" id="3.40.50.1820">
    <property type="entry name" value="alpha/beta hydrolase"/>
    <property type="match status" value="1"/>
</dbReference>
<proteinExistence type="predicted"/>
<dbReference type="InterPro" id="IPR029058">
    <property type="entry name" value="AB_hydrolase_fold"/>
</dbReference>
<dbReference type="EMBL" id="JAVIIW010000064">
    <property type="protein sequence ID" value="MDX8483001.1"/>
    <property type="molecule type" value="Genomic_DNA"/>
</dbReference>
<keyword evidence="3" id="KW-1185">Reference proteome</keyword>
<gene>
    <name evidence="2" type="ORF">RFN28_31755</name>
</gene>
<dbReference type="PANTHER" id="PTHR43689:SF8">
    <property type="entry name" value="ALPHA_BETA-HYDROLASES SUPERFAMILY PROTEIN"/>
    <property type="match status" value="1"/>
</dbReference>
<keyword evidence="2" id="KW-0378">Hydrolase</keyword>
<dbReference type="GO" id="GO:0016787">
    <property type="term" value="F:hydrolase activity"/>
    <property type="evidence" value="ECO:0007669"/>
    <property type="project" value="UniProtKB-KW"/>
</dbReference>
<comment type="caution">
    <text evidence="2">The sequence shown here is derived from an EMBL/GenBank/DDBJ whole genome shotgun (WGS) entry which is preliminary data.</text>
</comment>
<dbReference type="PANTHER" id="PTHR43689">
    <property type="entry name" value="HYDROLASE"/>
    <property type="match status" value="1"/>
</dbReference>
<dbReference type="InterPro" id="IPR000073">
    <property type="entry name" value="AB_hydrolase_1"/>
</dbReference>
<sequence>MLPSLHVAESGTGSKTIVFLHGFGSCHSIWRDVIARLAPSVRALAYDLPGHGYSLEYQDAGGARHAALAILADLAARGLGKVHLVGHSMGGAIATLMALADPERVATLTLLAPGGFGPEINGPLLRRYAAAVDRTEIGACLAAMSGPRSVPPRNVVDALFQMRERPGQLQRLVKAAAAMTKGERQGTIPRQQLDTLNMPVLVVWGTDDPVLPVHQAESLPSHFHLHHVLGAGHMLVEEAPDLIAEIVRRNTRRRGRAQRPALKHVSRKGGTGFGIKTCVKSKT</sequence>
<name>A0ABU4Y7U7_9HYPH</name>
<accession>A0ABU4Y7U7</accession>
<feature type="domain" description="AB hydrolase-1" evidence="1">
    <location>
        <begin position="17"/>
        <end position="245"/>
    </location>
</feature>
<evidence type="ECO:0000313" key="3">
    <source>
        <dbReference type="Proteomes" id="UP001287059"/>
    </source>
</evidence>